<proteinExistence type="predicted"/>
<dbReference type="EMBL" id="AHMZ02000122">
    <property type="protein sequence ID" value="EMN28929.1"/>
    <property type="molecule type" value="Genomic_DNA"/>
</dbReference>
<sequence length="38" mass="4642">MWELFPFIEILKMAFKDYSEILIETIYKLQLIPTNYVS</sequence>
<name>M6K425_LEPIR</name>
<organism evidence="1 2">
    <name type="scientific">Leptospira interrogans serovar Pyrogenes str. L0374</name>
    <dbReference type="NCBI Taxonomy" id="1049928"/>
    <lineage>
        <taxon>Bacteria</taxon>
        <taxon>Pseudomonadati</taxon>
        <taxon>Spirochaetota</taxon>
        <taxon>Spirochaetia</taxon>
        <taxon>Leptospirales</taxon>
        <taxon>Leptospiraceae</taxon>
        <taxon>Leptospira</taxon>
    </lineage>
</organism>
<comment type="caution">
    <text evidence="1">The sequence shown here is derived from an EMBL/GenBank/DDBJ whole genome shotgun (WGS) entry which is preliminary data.</text>
</comment>
<dbReference type="AlphaFoldDB" id="M6K425"/>
<evidence type="ECO:0000313" key="1">
    <source>
        <dbReference type="EMBL" id="EMN28929.1"/>
    </source>
</evidence>
<protein>
    <submittedName>
        <fullName evidence="1">Uncharacterized protein</fullName>
    </submittedName>
</protein>
<accession>M6K425</accession>
<reference evidence="1 2" key="1">
    <citation type="submission" date="2013-01" db="EMBL/GenBank/DDBJ databases">
        <authorList>
            <person name="Harkins D.M."/>
            <person name="Durkin A.S."/>
            <person name="Brinkac L.M."/>
            <person name="Haft D.H."/>
            <person name="Selengut J.D."/>
            <person name="Sanka R."/>
            <person name="DePew J."/>
            <person name="Purushe J."/>
            <person name="Peacock S.J."/>
            <person name="Thaipadungpanit J."/>
            <person name="Wuthiekanun V.W."/>
            <person name="Day N.P."/>
            <person name="Vinetz J.M."/>
            <person name="Sutton G.G."/>
            <person name="Nierman W.C."/>
            <person name="Fouts D.E."/>
        </authorList>
    </citation>
    <scope>NUCLEOTIDE SEQUENCE [LARGE SCALE GENOMIC DNA]</scope>
    <source>
        <strain evidence="1 2">L0374</strain>
    </source>
</reference>
<dbReference type="Proteomes" id="UP000012137">
    <property type="component" value="Unassembled WGS sequence"/>
</dbReference>
<evidence type="ECO:0000313" key="2">
    <source>
        <dbReference type="Proteomes" id="UP000012137"/>
    </source>
</evidence>
<gene>
    <name evidence="1" type="ORF">LEP1GSC083_4475</name>
</gene>